<dbReference type="InterPro" id="IPR029058">
    <property type="entry name" value="AB_hydrolase_fold"/>
</dbReference>
<gene>
    <name evidence="8" type="ORF">FHS94_001103</name>
</gene>
<evidence type="ECO:0000256" key="1">
    <source>
        <dbReference type="ARBA" id="ARBA00001070"/>
    </source>
</evidence>
<organism evidence="8 9">
    <name type="scientific">Sphingomonas aerophila</name>
    <dbReference type="NCBI Taxonomy" id="1344948"/>
    <lineage>
        <taxon>Bacteria</taxon>
        <taxon>Pseudomonadati</taxon>
        <taxon>Pseudomonadota</taxon>
        <taxon>Alphaproteobacteria</taxon>
        <taxon>Sphingomonadales</taxon>
        <taxon>Sphingomonadaceae</taxon>
        <taxon>Sphingomonas</taxon>
    </lineage>
</organism>
<evidence type="ECO:0000313" key="9">
    <source>
        <dbReference type="Proteomes" id="UP000546200"/>
    </source>
</evidence>
<dbReference type="Pfam" id="PF02897">
    <property type="entry name" value="Peptidase_S9_N"/>
    <property type="match status" value="1"/>
</dbReference>
<dbReference type="PANTHER" id="PTHR42881">
    <property type="entry name" value="PROLYL ENDOPEPTIDASE"/>
    <property type="match status" value="1"/>
</dbReference>
<dbReference type="PRINTS" id="PR00862">
    <property type="entry name" value="PROLIGOPTASE"/>
</dbReference>
<dbReference type="SUPFAM" id="SSF50993">
    <property type="entry name" value="Peptidase/esterase 'gauge' domain"/>
    <property type="match status" value="1"/>
</dbReference>
<sequence>MDRRYFVRAMVATVAVGLPKTLFAQGAKPPLAKTGSAVDTRLGFTLPDPYRWMEDPKDPAWEPWMRAQAAYARKALDALPDRDAIARRISALTGDLPVTSRVERAGDKVFVEFRPGGASVAKLYVIDNVGGEKRLLVDPEAIKNPDGAHTSLDWWHASNDGALIAYGLSPAGSEESVLRVLRVADGSHFPEAIDRARFANPQWLPDGSGFFYVRVREGAVRGAPDYYLNTVAWLHRLGTDPKEDSRIVGGGDTVDGYKVLPIDFPFVFTAPGSDFAALVPYGGVRRENSVLVAPLADVAAGRARWKAAARLEDQATAFTMHGSDLYLLSEKGAPLGRILKLDAANPDITRALVVVPEARTPVETADVGLVAASDGVYFARQNGGPMTLHRVAPSGAVSDIAMPFDAGIFAAYGSPDKPGVDVRMAGWVQPFGIWRAQPDGRLIDTGLSPKPSFSTAAYKSTRLIATARDGTKVPVSIIAKRGLKRDGSAPALGQCYSSYGISASPVFSPRFLAFLERGGVLFEVHARGGGEFGAPWWRAGQKANKHHTWQDFIDGTEAVIRAGWTSTPRLTIMGTSAGGIAVGNALAERPDLFAAAVDNVGWTNTSRAGVEQNSAPNFPEFGDPTNDAEYRGLVAMDAYQKIKDGVRYPAVLAITGMTDPRVAPWHPAKFAARLQKASVGGPVLLRVTFDAGHGVGSTRQQSDDQWADIFAFALSQGRARGLQRPA</sequence>
<dbReference type="PANTHER" id="PTHR42881:SF2">
    <property type="entry name" value="PROLYL ENDOPEPTIDASE"/>
    <property type="match status" value="1"/>
</dbReference>
<dbReference type="AlphaFoldDB" id="A0A7W9BBS7"/>
<keyword evidence="3" id="KW-0645">Protease</keyword>
<evidence type="ECO:0000259" key="6">
    <source>
        <dbReference type="Pfam" id="PF00326"/>
    </source>
</evidence>
<evidence type="ECO:0000256" key="4">
    <source>
        <dbReference type="ARBA" id="ARBA00022801"/>
    </source>
</evidence>
<keyword evidence="4 8" id="KW-0378">Hydrolase</keyword>
<dbReference type="InterPro" id="IPR001375">
    <property type="entry name" value="Peptidase_S9_cat"/>
</dbReference>
<evidence type="ECO:0000256" key="5">
    <source>
        <dbReference type="ARBA" id="ARBA00022825"/>
    </source>
</evidence>
<dbReference type="Proteomes" id="UP000546200">
    <property type="component" value="Unassembled WGS sequence"/>
</dbReference>
<protein>
    <recommendedName>
        <fullName evidence="2">prolyl oligopeptidase</fullName>
        <ecNumber evidence="2">3.4.21.26</ecNumber>
    </recommendedName>
</protein>
<reference evidence="8 9" key="1">
    <citation type="submission" date="2020-08" db="EMBL/GenBank/DDBJ databases">
        <title>Genomic Encyclopedia of Type Strains, Phase IV (KMG-IV): sequencing the most valuable type-strain genomes for metagenomic binning, comparative biology and taxonomic classification.</title>
        <authorList>
            <person name="Goeker M."/>
        </authorList>
    </citation>
    <scope>NUCLEOTIDE SEQUENCE [LARGE SCALE GENOMIC DNA]</scope>
    <source>
        <strain evidence="8 9">DSM 100044</strain>
    </source>
</reference>
<comment type="caution">
    <text evidence="8">The sequence shown here is derived from an EMBL/GenBank/DDBJ whole genome shotgun (WGS) entry which is preliminary data.</text>
</comment>
<dbReference type="EMBL" id="JACIJK010000003">
    <property type="protein sequence ID" value="MBB5714272.1"/>
    <property type="molecule type" value="Genomic_DNA"/>
</dbReference>
<dbReference type="InterPro" id="IPR051167">
    <property type="entry name" value="Prolyl_oligopep/macrocyclase"/>
</dbReference>
<feature type="domain" description="Peptidase S9 prolyl oligopeptidase catalytic" evidence="6">
    <location>
        <begin position="507"/>
        <end position="714"/>
    </location>
</feature>
<name>A0A7W9BBS7_9SPHN</name>
<dbReference type="InterPro" id="IPR023302">
    <property type="entry name" value="Pept_S9A_N"/>
</dbReference>
<feature type="domain" description="Peptidase S9A N-terminal" evidence="7">
    <location>
        <begin position="29"/>
        <end position="362"/>
    </location>
</feature>
<keyword evidence="9" id="KW-1185">Reference proteome</keyword>
<dbReference type="GO" id="GO:0004252">
    <property type="term" value="F:serine-type endopeptidase activity"/>
    <property type="evidence" value="ECO:0007669"/>
    <property type="project" value="UniProtKB-EC"/>
</dbReference>
<comment type="catalytic activity">
    <reaction evidence="1">
        <text>Hydrolysis of Pro-|-Xaa &gt;&gt; Ala-|-Xaa in oligopeptides.</text>
        <dbReference type="EC" id="3.4.21.26"/>
    </reaction>
</comment>
<evidence type="ECO:0000256" key="3">
    <source>
        <dbReference type="ARBA" id="ARBA00022670"/>
    </source>
</evidence>
<dbReference type="Gene3D" id="2.130.10.120">
    <property type="entry name" value="Prolyl oligopeptidase, N-terminal domain"/>
    <property type="match status" value="1"/>
</dbReference>
<dbReference type="Gene3D" id="3.40.50.1820">
    <property type="entry name" value="alpha/beta hydrolase"/>
    <property type="match status" value="1"/>
</dbReference>
<dbReference type="Pfam" id="PF00326">
    <property type="entry name" value="Peptidase_S9"/>
    <property type="match status" value="1"/>
</dbReference>
<evidence type="ECO:0000313" key="8">
    <source>
        <dbReference type="EMBL" id="MBB5714272.1"/>
    </source>
</evidence>
<dbReference type="EC" id="3.4.21.26" evidence="2"/>
<accession>A0A7W9BBS7</accession>
<dbReference type="GO" id="GO:0006508">
    <property type="term" value="P:proteolysis"/>
    <property type="evidence" value="ECO:0007669"/>
    <property type="project" value="UniProtKB-KW"/>
</dbReference>
<dbReference type="InterPro" id="IPR002470">
    <property type="entry name" value="Peptidase_S9A"/>
</dbReference>
<dbReference type="GO" id="GO:0005829">
    <property type="term" value="C:cytosol"/>
    <property type="evidence" value="ECO:0007669"/>
    <property type="project" value="TreeGrafter"/>
</dbReference>
<dbReference type="SUPFAM" id="SSF53474">
    <property type="entry name" value="alpha/beta-Hydrolases"/>
    <property type="match status" value="1"/>
</dbReference>
<proteinExistence type="predicted"/>
<evidence type="ECO:0000256" key="2">
    <source>
        <dbReference type="ARBA" id="ARBA00011897"/>
    </source>
</evidence>
<dbReference type="GO" id="GO:0070012">
    <property type="term" value="F:oligopeptidase activity"/>
    <property type="evidence" value="ECO:0007669"/>
    <property type="project" value="TreeGrafter"/>
</dbReference>
<evidence type="ECO:0000259" key="7">
    <source>
        <dbReference type="Pfam" id="PF02897"/>
    </source>
</evidence>
<keyword evidence="5" id="KW-0720">Serine protease</keyword>